<name>A0A7S1AP47_NOCSC</name>
<gene>
    <name evidence="1" type="ORF">NSCI0253_LOCUS35124</name>
</gene>
<organism evidence="1">
    <name type="scientific">Noctiluca scintillans</name>
    <name type="common">Sea sparkle</name>
    <name type="synonym">Red tide dinoflagellate</name>
    <dbReference type="NCBI Taxonomy" id="2966"/>
    <lineage>
        <taxon>Eukaryota</taxon>
        <taxon>Sar</taxon>
        <taxon>Alveolata</taxon>
        <taxon>Dinophyceae</taxon>
        <taxon>Noctilucales</taxon>
        <taxon>Noctilucaceae</taxon>
        <taxon>Noctiluca</taxon>
    </lineage>
</organism>
<protein>
    <submittedName>
        <fullName evidence="1">Uncharacterized protein</fullName>
    </submittedName>
</protein>
<dbReference type="EMBL" id="HBFQ01049263">
    <property type="protein sequence ID" value="CAD8860770.1"/>
    <property type="molecule type" value="Transcribed_RNA"/>
</dbReference>
<dbReference type="AlphaFoldDB" id="A0A7S1AP47"/>
<reference evidence="1" key="1">
    <citation type="submission" date="2021-01" db="EMBL/GenBank/DDBJ databases">
        <authorList>
            <person name="Corre E."/>
            <person name="Pelletier E."/>
            <person name="Niang G."/>
            <person name="Scheremetjew M."/>
            <person name="Finn R."/>
            <person name="Kale V."/>
            <person name="Holt S."/>
            <person name="Cochrane G."/>
            <person name="Meng A."/>
            <person name="Brown T."/>
            <person name="Cohen L."/>
        </authorList>
    </citation>
    <scope>NUCLEOTIDE SEQUENCE</scope>
</reference>
<sequence>MDPSFSQRWPANMLGSMLSFASAVFDDRMTDDEIFLYDFVDVVRDLFLCHPNLLETTSHDKTHRRVLRCFVACRRFAEDPHERNYARVVSAWTDLAARSRHELRKVVRSSRTGMPSNTLLVLAGVKEAEVADVPRRAGGRPSGL</sequence>
<evidence type="ECO:0000313" key="1">
    <source>
        <dbReference type="EMBL" id="CAD8860770.1"/>
    </source>
</evidence>
<proteinExistence type="predicted"/>
<accession>A0A7S1AP47</accession>